<dbReference type="EMBL" id="JACJHZ010000002">
    <property type="protein sequence ID" value="MBA9018592.1"/>
    <property type="molecule type" value="Genomic_DNA"/>
</dbReference>
<keyword evidence="2" id="KW-1185">Reference proteome</keyword>
<name>A0ABR6C0U9_9HYPH</name>
<dbReference type="RefSeq" id="WP_182573438.1">
    <property type="nucleotide sequence ID" value="NZ_JACJHY010000002.1"/>
</dbReference>
<evidence type="ECO:0000313" key="2">
    <source>
        <dbReference type="Proteomes" id="UP000587524"/>
    </source>
</evidence>
<dbReference type="Proteomes" id="UP000587524">
    <property type="component" value="Unassembled WGS sequence"/>
</dbReference>
<gene>
    <name evidence="1" type="ORF">HNQ97_000578</name>
</gene>
<organism evidence="1 2">
    <name type="scientific">Aminobacter ciceronei</name>
    <dbReference type="NCBI Taxonomy" id="150723"/>
    <lineage>
        <taxon>Bacteria</taxon>
        <taxon>Pseudomonadati</taxon>
        <taxon>Pseudomonadota</taxon>
        <taxon>Alphaproteobacteria</taxon>
        <taxon>Hyphomicrobiales</taxon>
        <taxon>Phyllobacteriaceae</taxon>
        <taxon>Aminobacter</taxon>
    </lineage>
</organism>
<accession>A0ABR6C0U9</accession>
<protein>
    <submittedName>
        <fullName evidence="1">Uncharacterized protein</fullName>
    </submittedName>
</protein>
<sequence>MSTNTNHVVQWDEADLVELHRMVPDLDAVLTHNPIHQVYFRAGLLACREYMARFVEQGGDATTAGSIRANWWPDLGADPGAPRQLAFDELVSEREGGGFDSKDISPSVEALARAWAFLARSPARSA</sequence>
<proteinExistence type="predicted"/>
<reference evidence="1 2" key="1">
    <citation type="submission" date="2020-08" db="EMBL/GenBank/DDBJ databases">
        <title>Genomic Encyclopedia of Type Strains, Phase IV (KMG-IV): sequencing the most valuable type-strain genomes for metagenomic binning, comparative biology and taxonomic classification.</title>
        <authorList>
            <person name="Goeker M."/>
        </authorList>
    </citation>
    <scope>NUCLEOTIDE SEQUENCE [LARGE SCALE GENOMIC DNA]</scope>
    <source>
        <strain evidence="1 2">DSM 17455</strain>
    </source>
</reference>
<comment type="caution">
    <text evidence="1">The sequence shown here is derived from an EMBL/GenBank/DDBJ whole genome shotgun (WGS) entry which is preliminary data.</text>
</comment>
<evidence type="ECO:0000313" key="1">
    <source>
        <dbReference type="EMBL" id="MBA9018592.1"/>
    </source>
</evidence>